<sequence>MNNLKLYKKKFSIYGITGMFFSILGIMCSFSYIGNLSLGQILLRQTNSKVLTSVVSLSLFAISIYIGNKFKDDCIAKLGKKISIFMFLLLVILSIITALSIL</sequence>
<keyword evidence="3" id="KW-1185">Reference proteome</keyword>
<dbReference type="AlphaFoldDB" id="A0A1M4XKS5"/>
<keyword evidence="1" id="KW-1133">Transmembrane helix</keyword>
<organism evidence="2 3">
    <name type="scientific">Clostridium fallax</name>
    <dbReference type="NCBI Taxonomy" id="1533"/>
    <lineage>
        <taxon>Bacteria</taxon>
        <taxon>Bacillati</taxon>
        <taxon>Bacillota</taxon>
        <taxon>Clostridia</taxon>
        <taxon>Eubacteriales</taxon>
        <taxon>Clostridiaceae</taxon>
        <taxon>Clostridium</taxon>
    </lineage>
</organism>
<evidence type="ECO:0000313" key="3">
    <source>
        <dbReference type="Proteomes" id="UP000184035"/>
    </source>
</evidence>
<dbReference type="RefSeq" id="WP_083573505.1">
    <property type="nucleotide sequence ID" value="NZ_FQVM01000019.1"/>
</dbReference>
<protein>
    <submittedName>
        <fullName evidence="2">Uncharacterized protein</fullName>
    </submittedName>
</protein>
<dbReference type="EMBL" id="FQVM01000019">
    <property type="protein sequence ID" value="SHE93978.1"/>
    <property type="molecule type" value="Genomic_DNA"/>
</dbReference>
<gene>
    <name evidence="2" type="ORF">SAMN05443638_11915</name>
</gene>
<name>A0A1M4XKS5_9CLOT</name>
<keyword evidence="1" id="KW-0812">Transmembrane</keyword>
<keyword evidence="1" id="KW-0472">Membrane</keyword>
<evidence type="ECO:0000256" key="1">
    <source>
        <dbReference type="SAM" id="Phobius"/>
    </source>
</evidence>
<accession>A0A1M4XKS5</accession>
<feature type="transmembrane region" description="Helical" evidence="1">
    <location>
        <begin position="12"/>
        <end position="33"/>
    </location>
</feature>
<dbReference type="Proteomes" id="UP000184035">
    <property type="component" value="Unassembled WGS sequence"/>
</dbReference>
<feature type="transmembrane region" description="Helical" evidence="1">
    <location>
        <begin position="53"/>
        <end position="70"/>
    </location>
</feature>
<evidence type="ECO:0000313" key="2">
    <source>
        <dbReference type="EMBL" id="SHE93978.1"/>
    </source>
</evidence>
<reference evidence="2 3" key="1">
    <citation type="submission" date="2016-11" db="EMBL/GenBank/DDBJ databases">
        <authorList>
            <person name="Jaros S."/>
            <person name="Januszkiewicz K."/>
            <person name="Wedrychowicz H."/>
        </authorList>
    </citation>
    <scope>NUCLEOTIDE SEQUENCE [LARGE SCALE GENOMIC DNA]</scope>
    <source>
        <strain evidence="2 3">DSM 2631</strain>
    </source>
</reference>
<feature type="transmembrane region" description="Helical" evidence="1">
    <location>
        <begin position="82"/>
        <end position="101"/>
    </location>
</feature>
<proteinExistence type="predicted"/>